<evidence type="ECO:0000256" key="6">
    <source>
        <dbReference type="PROSITE-ProRule" id="PRU00169"/>
    </source>
</evidence>
<organism evidence="10 11">
    <name type="scientific">Nostoc cycadae WK-1</name>
    <dbReference type="NCBI Taxonomy" id="1861711"/>
    <lineage>
        <taxon>Bacteria</taxon>
        <taxon>Bacillati</taxon>
        <taxon>Cyanobacteriota</taxon>
        <taxon>Cyanophyceae</taxon>
        <taxon>Nostocales</taxon>
        <taxon>Nostocaceae</taxon>
        <taxon>Nostoc</taxon>
    </lineage>
</organism>
<dbReference type="PROSITE" id="PS51755">
    <property type="entry name" value="OMPR_PHOB"/>
    <property type="match status" value="1"/>
</dbReference>
<dbReference type="PANTHER" id="PTHR48111">
    <property type="entry name" value="REGULATOR OF RPOS"/>
    <property type="match status" value="1"/>
</dbReference>
<protein>
    <submittedName>
        <fullName evidence="10">PhoB family transcriptional regulator</fullName>
    </submittedName>
</protein>
<sequence>MRVLLVEDEPDLGAAIKRTLTQQKYLVDWVLDGNDAWAYLENQWTQYTLAIFDWMLPGISGLELCKRLRYRQSPLPVLMLTAKDRMEDKVTGLDAGADDYLVKPFGMAELLARLRALQRRSPQFQPQELTVGNLTLDYGNNMVVSQNNTGKKQEISLTNKEFQLLEYFMKHPNQIVTTEQIRNQLWEVSAEPISNVVAAQMRLLRRKLNNSGCGNMIETLHGTGYRLNLTP</sequence>
<evidence type="ECO:0000256" key="7">
    <source>
        <dbReference type="PROSITE-ProRule" id="PRU01091"/>
    </source>
</evidence>
<evidence type="ECO:0000259" key="8">
    <source>
        <dbReference type="PROSITE" id="PS50110"/>
    </source>
</evidence>
<keyword evidence="5" id="KW-0804">Transcription</keyword>
<proteinExistence type="predicted"/>
<keyword evidence="3" id="KW-0805">Transcription regulation</keyword>
<dbReference type="GO" id="GO:0000156">
    <property type="term" value="F:phosphorelay response regulator activity"/>
    <property type="evidence" value="ECO:0007669"/>
    <property type="project" value="TreeGrafter"/>
</dbReference>
<dbReference type="GO" id="GO:0000976">
    <property type="term" value="F:transcription cis-regulatory region binding"/>
    <property type="evidence" value="ECO:0007669"/>
    <property type="project" value="TreeGrafter"/>
</dbReference>
<dbReference type="GO" id="GO:0006355">
    <property type="term" value="P:regulation of DNA-templated transcription"/>
    <property type="evidence" value="ECO:0007669"/>
    <property type="project" value="InterPro"/>
</dbReference>
<dbReference type="InterPro" id="IPR011006">
    <property type="entry name" value="CheY-like_superfamily"/>
</dbReference>
<reference evidence="11" key="1">
    <citation type="journal article" date="2018" name="Genome Announc.">
        <title>Draft Genome Sequence of the Nitrogen-Fixing and Hormogonia-Inducing Cyanobacterium Nostoc cycadae Strain WK-1, Isolated from the Coralloid Roots of Cycas revoluta.</title>
        <authorList>
            <person name="Kanesaki Y."/>
            <person name="Hirose M."/>
            <person name="Hirose Y."/>
            <person name="Fujisawa T."/>
            <person name="Nakamura Y."/>
            <person name="Watanabe S."/>
            <person name="Matsunaga S."/>
            <person name="Uchida H."/>
            <person name="Murakami A."/>
        </authorList>
    </citation>
    <scope>NUCLEOTIDE SEQUENCE [LARGE SCALE GENOMIC DNA]</scope>
    <source>
        <strain evidence="11">WK-1</strain>
    </source>
</reference>
<dbReference type="GO" id="GO:0005829">
    <property type="term" value="C:cytosol"/>
    <property type="evidence" value="ECO:0007669"/>
    <property type="project" value="TreeGrafter"/>
</dbReference>
<dbReference type="EMBL" id="BDGE01000060">
    <property type="protein sequence ID" value="GBE93731.1"/>
    <property type="molecule type" value="Genomic_DNA"/>
</dbReference>
<dbReference type="SUPFAM" id="SSF52172">
    <property type="entry name" value="CheY-like"/>
    <property type="match status" value="1"/>
</dbReference>
<dbReference type="CDD" id="cd00383">
    <property type="entry name" value="trans_reg_C"/>
    <property type="match status" value="1"/>
</dbReference>
<keyword evidence="2" id="KW-0902">Two-component regulatory system</keyword>
<dbReference type="Proteomes" id="UP000236527">
    <property type="component" value="Unassembled WGS sequence"/>
</dbReference>
<dbReference type="Gene3D" id="6.10.250.690">
    <property type="match status" value="1"/>
</dbReference>
<dbReference type="FunFam" id="3.40.50.2300:FF:000002">
    <property type="entry name" value="DNA-binding response regulator PhoP"/>
    <property type="match status" value="1"/>
</dbReference>
<feature type="domain" description="Response regulatory" evidence="8">
    <location>
        <begin position="2"/>
        <end position="118"/>
    </location>
</feature>
<evidence type="ECO:0000259" key="9">
    <source>
        <dbReference type="PROSITE" id="PS51755"/>
    </source>
</evidence>
<keyword evidence="4 7" id="KW-0238">DNA-binding</keyword>
<dbReference type="Gene3D" id="1.10.10.10">
    <property type="entry name" value="Winged helix-like DNA-binding domain superfamily/Winged helix DNA-binding domain"/>
    <property type="match status" value="1"/>
</dbReference>
<dbReference type="GO" id="GO:0032993">
    <property type="term" value="C:protein-DNA complex"/>
    <property type="evidence" value="ECO:0007669"/>
    <property type="project" value="TreeGrafter"/>
</dbReference>
<keyword evidence="11" id="KW-1185">Reference proteome</keyword>
<dbReference type="PROSITE" id="PS50110">
    <property type="entry name" value="RESPONSE_REGULATORY"/>
    <property type="match status" value="1"/>
</dbReference>
<dbReference type="AlphaFoldDB" id="A0A2H6LKI1"/>
<evidence type="ECO:0000256" key="1">
    <source>
        <dbReference type="ARBA" id="ARBA00022553"/>
    </source>
</evidence>
<dbReference type="Pfam" id="PF00486">
    <property type="entry name" value="Trans_reg_C"/>
    <property type="match status" value="1"/>
</dbReference>
<feature type="domain" description="OmpR/PhoB-type" evidence="9">
    <location>
        <begin position="126"/>
        <end position="229"/>
    </location>
</feature>
<evidence type="ECO:0000256" key="4">
    <source>
        <dbReference type="ARBA" id="ARBA00023125"/>
    </source>
</evidence>
<dbReference type="InterPro" id="IPR001789">
    <property type="entry name" value="Sig_transdc_resp-reg_receiver"/>
</dbReference>
<evidence type="ECO:0000256" key="3">
    <source>
        <dbReference type="ARBA" id="ARBA00023015"/>
    </source>
</evidence>
<dbReference type="SMART" id="SM00448">
    <property type="entry name" value="REC"/>
    <property type="match status" value="1"/>
</dbReference>
<dbReference type="RefSeq" id="WP_103125691.1">
    <property type="nucleotide sequence ID" value="NZ_DF978432.1"/>
</dbReference>
<dbReference type="InterPro" id="IPR049767">
    <property type="entry name" value="RppA"/>
</dbReference>
<evidence type="ECO:0000256" key="2">
    <source>
        <dbReference type="ARBA" id="ARBA00023012"/>
    </source>
</evidence>
<dbReference type="SMART" id="SM00862">
    <property type="entry name" value="Trans_reg_C"/>
    <property type="match status" value="1"/>
</dbReference>
<dbReference type="Gene3D" id="3.40.50.2300">
    <property type="match status" value="1"/>
</dbReference>
<evidence type="ECO:0000256" key="5">
    <source>
        <dbReference type="ARBA" id="ARBA00023163"/>
    </source>
</evidence>
<dbReference type="InterPro" id="IPR036388">
    <property type="entry name" value="WH-like_DNA-bd_sf"/>
</dbReference>
<accession>A0A2H6LKI1</accession>
<dbReference type="NCBIfam" id="NF041734">
    <property type="entry name" value="resp_reg_RppA"/>
    <property type="match status" value="1"/>
</dbReference>
<dbReference type="SUPFAM" id="SSF46894">
    <property type="entry name" value="C-terminal effector domain of the bipartite response regulators"/>
    <property type="match status" value="1"/>
</dbReference>
<name>A0A2H6LKI1_9NOSO</name>
<dbReference type="InterPro" id="IPR039420">
    <property type="entry name" value="WalR-like"/>
</dbReference>
<dbReference type="PANTHER" id="PTHR48111:SF5">
    <property type="entry name" value="RESPONSE REGULATOR RPPA"/>
    <property type="match status" value="1"/>
</dbReference>
<keyword evidence="1 6" id="KW-0597">Phosphoprotein</keyword>
<gene>
    <name evidence="10" type="ORF">NCWK1_3496</name>
</gene>
<dbReference type="Pfam" id="PF00072">
    <property type="entry name" value="Response_reg"/>
    <property type="match status" value="1"/>
</dbReference>
<dbReference type="CDD" id="cd19935">
    <property type="entry name" value="REC_OmpR_CusR-like"/>
    <property type="match status" value="1"/>
</dbReference>
<comment type="caution">
    <text evidence="10">The sequence shown here is derived from an EMBL/GenBank/DDBJ whole genome shotgun (WGS) entry which is preliminary data.</text>
</comment>
<evidence type="ECO:0000313" key="10">
    <source>
        <dbReference type="EMBL" id="GBE93731.1"/>
    </source>
</evidence>
<feature type="modified residue" description="4-aspartylphosphate" evidence="6">
    <location>
        <position position="53"/>
    </location>
</feature>
<feature type="DNA-binding region" description="OmpR/PhoB-type" evidence="7">
    <location>
        <begin position="126"/>
        <end position="229"/>
    </location>
</feature>
<dbReference type="InterPro" id="IPR016032">
    <property type="entry name" value="Sig_transdc_resp-reg_C-effctor"/>
</dbReference>
<dbReference type="InterPro" id="IPR001867">
    <property type="entry name" value="OmpR/PhoB-type_DNA-bd"/>
</dbReference>
<evidence type="ECO:0000313" key="11">
    <source>
        <dbReference type="Proteomes" id="UP000236527"/>
    </source>
</evidence>